<accession>A0A1V9XQC6</accession>
<keyword evidence="2" id="KW-0067">ATP-binding</keyword>
<comment type="caution">
    <text evidence="3">The sequence shown here is derived from an EMBL/GenBank/DDBJ whole genome shotgun (WGS) entry which is preliminary data.</text>
</comment>
<reference evidence="3 4" key="1">
    <citation type="journal article" date="2017" name="Gigascience">
        <title>Draft genome of the honey bee ectoparasitic mite, Tropilaelaps mercedesae, is shaped by the parasitic life history.</title>
        <authorList>
            <person name="Dong X."/>
            <person name="Armstrong S.D."/>
            <person name="Xia D."/>
            <person name="Makepeace B.L."/>
            <person name="Darby A.C."/>
            <person name="Kadowaki T."/>
        </authorList>
    </citation>
    <scope>NUCLEOTIDE SEQUENCE [LARGE SCALE GENOMIC DNA]</scope>
    <source>
        <strain evidence="3">Wuxi-XJTLU</strain>
    </source>
</reference>
<evidence type="ECO:0000256" key="1">
    <source>
        <dbReference type="ARBA" id="ARBA00022741"/>
    </source>
</evidence>
<dbReference type="InterPro" id="IPR036961">
    <property type="entry name" value="Kinesin_motor_dom_sf"/>
</dbReference>
<dbReference type="Gene3D" id="3.40.850.10">
    <property type="entry name" value="Kinesin motor domain"/>
    <property type="match status" value="1"/>
</dbReference>
<protein>
    <submittedName>
        <fullName evidence="3">Kinesin protein unc-104-like</fullName>
    </submittedName>
</protein>
<evidence type="ECO:0000313" key="3">
    <source>
        <dbReference type="EMBL" id="OQR75694.1"/>
    </source>
</evidence>
<name>A0A1V9XQC6_9ACAR</name>
<sequence length="248" mass="27642">MRHHTWNSGVEAGLDTLLDIESPTRGCGPLVEQALKVAVRVRPFNKREISRECRLIISMKDNTTVIENPKDNTFKSFNYDYSYWSTNVETRLEWVEHVFHSFCAPTSAATIHVQSTTRKFVSDRRSNAVAIPEVSFYLMDVETSHEVSMKTNGRQTPIGSGVGPRRAGSADVIDVNHPREPLSTALADIIRILVARIVAFSFRDGTPGLAGPNWPGRLVLPCGKGRRPMAMGALSFVPRFLMLMMIAI</sequence>
<dbReference type="OrthoDB" id="3176171at2759"/>
<dbReference type="PANTHER" id="PTHR47117:SF10">
    <property type="entry name" value="KINESIN-LIKE PROTEIN KIF1B"/>
    <property type="match status" value="1"/>
</dbReference>
<organism evidence="3 4">
    <name type="scientific">Tropilaelaps mercedesae</name>
    <dbReference type="NCBI Taxonomy" id="418985"/>
    <lineage>
        <taxon>Eukaryota</taxon>
        <taxon>Metazoa</taxon>
        <taxon>Ecdysozoa</taxon>
        <taxon>Arthropoda</taxon>
        <taxon>Chelicerata</taxon>
        <taxon>Arachnida</taxon>
        <taxon>Acari</taxon>
        <taxon>Parasitiformes</taxon>
        <taxon>Mesostigmata</taxon>
        <taxon>Gamasina</taxon>
        <taxon>Dermanyssoidea</taxon>
        <taxon>Laelapidae</taxon>
        <taxon>Tropilaelaps</taxon>
    </lineage>
</organism>
<keyword evidence="1" id="KW-0547">Nucleotide-binding</keyword>
<proteinExistence type="predicted"/>
<dbReference type="STRING" id="418985.A0A1V9XQC6"/>
<dbReference type="AlphaFoldDB" id="A0A1V9XQC6"/>
<dbReference type="Proteomes" id="UP000192247">
    <property type="component" value="Unassembled WGS sequence"/>
</dbReference>
<dbReference type="InParanoid" id="A0A1V9XQC6"/>
<dbReference type="SUPFAM" id="SSF52540">
    <property type="entry name" value="P-loop containing nucleoside triphosphate hydrolases"/>
    <property type="match status" value="1"/>
</dbReference>
<evidence type="ECO:0000256" key="2">
    <source>
        <dbReference type="ARBA" id="ARBA00022840"/>
    </source>
</evidence>
<evidence type="ECO:0000313" key="4">
    <source>
        <dbReference type="Proteomes" id="UP000192247"/>
    </source>
</evidence>
<keyword evidence="4" id="KW-1185">Reference proteome</keyword>
<dbReference type="GO" id="GO:0005524">
    <property type="term" value="F:ATP binding"/>
    <property type="evidence" value="ECO:0007669"/>
    <property type="project" value="UniProtKB-KW"/>
</dbReference>
<dbReference type="InterPro" id="IPR027417">
    <property type="entry name" value="P-loop_NTPase"/>
</dbReference>
<dbReference type="PANTHER" id="PTHR47117">
    <property type="entry name" value="STAR-RELATED LIPID TRANSFER PROTEIN 9"/>
    <property type="match status" value="1"/>
</dbReference>
<gene>
    <name evidence="3" type="ORF">BIW11_03212</name>
</gene>
<dbReference type="EMBL" id="MNPL01005972">
    <property type="protein sequence ID" value="OQR75694.1"/>
    <property type="molecule type" value="Genomic_DNA"/>
</dbReference>